<dbReference type="PANTHER" id="PTHR46910:SF37">
    <property type="entry name" value="ZN(II)2CYS6 TRANSCRIPTION FACTOR (EUROFUNG)"/>
    <property type="match status" value="1"/>
</dbReference>
<dbReference type="GO" id="GO:0008270">
    <property type="term" value="F:zinc ion binding"/>
    <property type="evidence" value="ECO:0007669"/>
    <property type="project" value="InterPro"/>
</dbReference>
<dbReference type="GO" id="GO:0006351">
    <property type="term" value="P:DNA-templated transcription"/>
    <property type="evidence" value="ECO:0007669"/>
    <property type="project" value="InterPro"/>
</dbReference>
<dbReference type="InterPro" id="IPR001138">
    <property type="entry name" value="Zn2Cys6_DnaBD"/>
</dbReference>
<dbReference type="InParanoid" id="A0A194WTE2"/>
<dbReference type="CDD" id="cd12148">
    <property type="entry name" value="fungal_TF_MHR"/>
    <property type="match status" value="1"/>
</dbReference>
<evidence type="ECO:0000259" key="8">
    <source>
        <dbReference type="PROSITE" id="PS50048"/>
    </source>
</evidence>
<keyword evidence="10" id="KW-1185">Reference proteome</keyword>
<dbReference type="AlphaFoldDB" id="A0A194WTE2"/>
<dbReference type="PROSITE" id="PS00463">
    <property type="entry name" value="ZN2_CY6_FUNGAL_1"/>
    <property type="match status" value="1"/>
</dbReference>
<proteinExistence type="predicted"/>
<evidence type="ECO:0000256" key="5">
    <source>
        <dbReference type="ARBA" id="ARBA00023163"/>
    </source>
</evidence>
<evidence type="ECO:0000256" key="2">
    <source>
        <dbReference type="ARBA" id="ARBA00022723"/>
    </source>
</evidence>
<organism evidence="9 10">
    <name type="scientific">Mollisia scopiformis</name>
    <name type="common">Conifer needle endophyte fungus</name>
    <name type="synonym">Phialocephala scopiformis</name>
    <dbReference type="NCBI Taxonomy" id="149040"/>
    <lineage>
        <taxon>Eukaryota</taxon>
        <taxon>Fungi</taxon>
        <taxon>Dikarya</taxon>
        <taxon>Ascomycota</taxon>
        <taxon>Pezizomycotina</taxon>
        <taxon>Leotiomycetes</taxon>
        <taxon>Helotiales</taxon>
        <taxon>Mollisiaceae</taxon>
        <taxon>Mollisia</taxon>
    </lineage>
</organism>
<dbReference type="Proteomes" id="UP000070700">
    <property type="component" value="Unassembled WGS sequence"/>
</dbReference>
<gene>
    <name evidence="9" type="ORF">LY89DRAFT_689453</name>
</gene>
<sequence length="776" mass="87837">MSATDSTPHTLTSDFLASHLDGMRDLHRLYRDADQQTGLSQYSCDRCKQRKLRCSRALPSCDNCKSWNGECVYSRHGKIRRRPRSNIARNTGAAKSQPQAGSQIPQPISFNPNSSAFQASSRDNPKTTQYGTGSSDDDLESKSRSGRILEDDTGQAFYVGPSPIATFLSQANSNIGKVMNDVRDSGLHQNAEESLADLSSTFAAVSFQDASEVRKNVRKLKRSSEVFFIPEKDDGEYLINLFDETMSKGSPFFRKPPKDLLSKIVFEPSAVKERGWLLLYNVVMSTDLALMTPPNLRLSKCLQWNTWMLIEDSSIFLEPSEINIQALVILAAHGQEITTPSLCWTLMTHACQMAQTLALHLPIPRLPQKHKDNQYRNCLFWGLFIVDKALALSVGRPPLLPTYLYRNARPPDPATLSLYRPHRHILGAVESPEDSILYDYGGFHIAQSLELAKFQGQVSDLMYNDRETNAAKTLELKRELDQWMERILTSTYHQIQNCKSPQEEEVKLGINIQKFQYHHLVAYLTRGDKDSGDTCLEAARAAIGLLEYLVSSSRQVFNGIIWQLLYQPFTPYFVLFSNIVSNPTSSTCYKDIQYLRQVVLYFLQMNNNHPSAGRLEKVAETFTRLAETYVRHVRRRNDEIIPPPNLSLFPKAVYENAVSTHTSETSTPESLLRTPEYNNIPSIDFSSLPALPPLDLNSTTNYNFDDMPSDPMALLNFFSPSYEMGMPLSDIADEQQDTTMGDQDILFRELKSFQQNGALDGTFDWFSWDLYDSSVP</sequence>
<keyword evidence="6" id="KW-0539">Nucleus</keyword>
<feature type="domain" description="Zn(2)-C6 fungal-type" evidence="8">
    <location>
        <begin position="43"/>
        <end position="73"/>
    </location>
</feature>
<name>A0A194WTE2_MOLSC</name>
<dbReference type="Pfam" id="PF04082">
    <property type="entry name" value="Fungal_trans"/>
    <property type="match status" value="1"/>
</dbReference>
<dbReference type="InterPro" id="IPR036864">
    <property type="entry name" value="Zn2-C6_fun-type_DNA-bd_sf"/>
</dbReference>
<dbReference type="CDD" id="cd00067">
    <property type="entry name" value="GAL4"/>
    <property type="match status" value="1"/>
</dbReference>
<dbReference type="Gene3D" id="4.10.240.10">
    <property type="entry name" value="Zn(2)-C6 fungal-type DNA-binding domain"/>
    <property type="match status" value="1"/>
</dbReference>
<feature type="region of interest" description="Disordered" evidence="7">
    <location>
        <begin position="82"/>
        <end position="144"/>
    </location>
</feature>
<evidence type="ECO:0000256" key="7">
    <source>
        <dbReference type="SAM" id="MobiDB-lite"/>
    </source>
</evidence>
<dbReference type="OrthoDB" id="103819at2759"/>
<protein>
    <recommendedName>
        <fullName evidence="8">Zn(2)-C6 fungal-type domain-containing protein</fullName>
    </recommendedName>
</protein>
<evidence type="ECO:0000256" key="1">
    <source>
        <dbReference type="ARBA" id="ARBA00004123"/>
    </source>
</evidence>
<dbReference type="GO" id="GO:0003677">
    <property type="term" value="F:DNA binding"/>
    <property type="evidence" value="ECO:0007669"/>
    <property type="project" value="UniProtKB-KW"/>
</dbReference>
<dbReference type="GO" id="GO:0000981">
    <property type="term" value="F:DNA-binding transcription factor activity, RNA polymerase II-specific"/>
    <property type="evidence" value="ECO:0007669"/>
    <property type="project" value="InterPro"/>
</dbReference>
<dbReference type="EMBL" id="KQ947428">
    <property type="protein sequence ID" value="KUJ10877.1"/>
    <property type="molecule type" value="Genomic_DNA"/>
</dbReference>
<dbReference type="SMART" id="SM00066">
    <property type="entry name" value="GAL4"/>
    <property type="match status" value="1"/>
</dbReference>
<dbReference type="PANTHER" id="PTHR46910">
    <property type="entry name" value="TRANSCRIPTION FACTOR PDR1"/>
    <property type="match status" value="1"/>
</dbReference>
<dbReference type="GeneID" id="28825636"/>
<keyword evidence="5" id="KW-0804">Transcription</keyword>
<feature type="compositionally biased region" description="Polar residues" evidence="7">
    <location>
        <begin position="87"/>
        <end position="134"/>
    </location>
</feature>
<dbReference type="PROSITE" id="PS50048">
    <property type="entry name" value="ZN2_CY6_FUNGAL_2"/>
    <property type="match status" value="1"/>
</dbReference>
<dbReference type="InterPro" id="IPR050987">
    <property type="entry name" value="AtrR-like"/>
</dbReference>
<dbReference type="GO" id="GO:0005634">
    <property type="term" value="C:nucleus"/>
    <property type="evidence" value="ECO:0007669"/>
    <property type="project" value="UniProtKB-SubCell"/>
</dbReference>
<evidence type="ECO:0000256" key="4">
    <source>
        <dbReference type="ARBA" id="ARBA00023125"/>
    </source>
</evidence>
<dbReference type="Pfam" id="PF00172">
    <property type="entry name" value="Zn_clus"/>
    <property type="match status" value="1"/>
</dbReference>
<keyword evidence="3" id="KW-0805">Transcription regulation</keyword>
<dbReference type="STRING" id="149040.A0A194WTE2"/>
<dbReference type="SMART" id="SM00906">
    <property type="entry name" value="Fungal_trans"/>
    <property type="match status" value="1"/>
</dbReference>
<reference evidence="9 10" key="1">
    <citation type="submission" date="2015-10" db="EMBL/GenBank/DDBJ databases">
        <title>Full genome of DAOMC 229536 Phialocephala scopiformis, a fungal endophyte of spruce producing the potent anti-insectan compound rugulosin.</title>
        <authorList>
            <consortium name="DOE Joint Genome Institute"/>
            <person name="Walker A.K."/>
            <person name="Frasz S.L."/>
            <person name="Seifert K.A."/>
            <person name="Miller J.D."/>
            <person name="Mondo S.J."/>
            <person name="Labutti K."/>
            <person name="Lipzen A."/>
            <person name="Dockter R."/>
            <person name="Kennedy M."/>
            <person name="Grigoriev I.V."/>
            <person name="Spatafora J.W."/>
        </authorList>
    </citation>
    <scope>NUCLEOTIDE SEQUENCE [LARGE SCALE GENOMIC DNA]</scope>
    <source>
        <strain evidence="9 10">CBS 120377</strain>
    </source>
</reference>
<dbReference type="KEGG" id="psco:LY89DRAFT_689453"/>
<dbReference type="RefSeq" id="XP_018065232.1">
    <property type="nucleotide sequence ID" value="XM_018215910.1"/>
</dbReference>
<keyword evidence="2" id="KW-0479">Metal-binding</keyword>
<evidence type="ECO:0000256" key="6">
    <source>
        <dbReference type="ARBA" id="ARBA00023242"/>
    </source>
</evidence>
<evidence type="ECO:0000256" key="3">
    <source>
        <dbReference type="ARBA" id="ARBA00023015"/>
    </source>
</evidence>
<comment type="subcellular location">
    <subcellularLocation>
        <location evidence="1">Nucleus</location>
    </subcellularLocation>
</comment>
<accession>A0A194WTE2</accession>
<evidence type="ECO:0000313" key="9">
    <source>
        <dbReference type="EMBL" id="KUJ10877.1"/>
    </source>
</evidence>
<dbReference type="InterPro" id="IPR007219">
    <property type="entry name" value="XnlR_reg_dom"/>
</dbReference>
<dbReference type="SUPFAM" id="SSF57701">
    <property type="entry name" value="Zn2/Cys6 DNA-binding domain"/>
    <property type="match status" value="1"/>
</dbReference>
<keyword evidence="4" id="KW-0238">DNA-binding</keyword>
<evidence type="ECO:0000313" key="10">
    <source>
        <dbReference type="Proteomes" id="UP000070700"/>
    </source>
</evidence>